<name>A0ABQ2KMR6_9NOCA</name>
<proteinExistence type="predicted"/>
<dbReference type="Proteomes" id="UP000658127">
    <property type="component" value="Unassembled WGS sequence"/>
</dbReference>
<sequence>MGRGAATPGVQPSAEHQEGKVTLPKRIPGTKRLYQVEVAPPTIIRRLLEALDKGEPKRGAK</sequence>
<accession>A0ABQ2KMR6</accession>
<feature type="region of interest" description="Disordered" evidence="1">
    <location>
        <begin position="1"/>
        <end position="24"/>
    </location>
</feature>
<evidence type="ECO:0000313" key="3">
    <source>
        <dbReference type="Proteomes" id="UP000658127"/>
    </source>
</evidence>
<protein>
    <submittedName>
        <fullName evidence="2">Uncharacterized protein</fullName>
    </submittedName>
</protein>
<comment type="caution">
    <text evidence="2">The sequence shown here is derived from an EMBL/GenBank/DDBJ whole genome shotgun (WGS) entry which is preliminary data.</text>
</comment>
<evidence type="ECO:0000256" key="1">
    <source>
        <dbReference type="SAM" id="MobiDB-lite"/>
    </source>
</evidence>
<dbReference type="EMBL" id="BMNE01000004">
    <property type="protein sequence ID" value="GGN86659.1"/>
    <property type="molecule type" value="Genomic_DNA"/>
</dbReference>
<keyword evidence="3" id="KW-1185">Reference proteome</keyword>
<organism evidence="2 3">
    <name type="scientific">Nocardia rhizosphaerihabitans</name>
    <dbReference type="NCBI Taxonomy" id="1691570"/>
    <lineage>
        <taxon>Bacteria</taxon>
        <taxon>Bacillati</taxon>
        <taxon>Actinomycetota</taxon>
        <taxon>Actinomycetes</taxon>
        <taxon>Mycobacteriales</taxon>
        <taxon>Nocardiaceae</taxon>
        <taxon>Nocardia</taxon>
    </lineage>
</organism>
<evidence type="ECO:0000313" key="2">
    <source>
        <dbReference type="EMBL" id="GGN86659.1"/>
    </source>
</evidence>
<gene>
    <name evidence="2" type="ORF">GCM10011610_42240</name>
</gene>
<reference evidence="3" key="1">
    <citation type="journal article" date="2019" name="Int. J. Syst. Evol. Microbiol.">
        <title>The Global Catalogue of Microorganisms (GCM) 10K type strain sequencing project: providing services to taxonomists for standard genome sequencing and annotation.</title>
        <authorList>
            <consortium name="The Broad Institute Genomics Platform"/>
            <consortium name="The Broad Institute Genome Sequencing Center for Infectious Disease"/>
            <person name="Wu L."/>
            <person name="Ma J."/>
        </authorList>
    </citation>
    <scope>NUCLEOTIDE SEQUENCE [LARGE SCALE GENOMIC DNA]</scope>
    <source>
        <strain evidence="3">CGMCC 4.7329</strain>
    </source>
</reference>